<keyword evidence="4" id="KW-1003">Cell membrane</keyword>
<dbReference type="GeneID" id="9824805"/>
<keyword evidence="6" id="KW-0375">Hydrogen ion transport</keyword>
<feature type="transmembrane region" description="Helical" evidence="11">
    <location>
        <begin position="304"/>
        <end position="324"/>
    </location>
</feature>
<keyword evidence="5 11" id="KW-0812">Transmembrane</keyword>
<evidence type="ECO:0000256" key="11">
    <source>
        <dbReference type="SAM" id="Phobius"/>
    </source>
</evidence>
<evidence type="ECO:0000313" key="13">
    <source>
        <dbReference type="Proteomes" id="UP000483820"/>
    </source>
</evidence>
<keyword evidence="7 11" id="KW-1133">Transmembrane helix</keyword>
<dbReference type="PANTHER" id="PTHR21522:SF40">
    <property type="entry name" value="OTOPETRIN-2"/>
    <property type="match status" value="1"/>
</dbReference>
<feature type="transmembrane region" description="Helical" evidence="11">
    <location>
        <begin position="223"/>
        <end position="241"/>
    </location>
</feature>
<dbReference type="EMBL" id="WUAV01000005">
    <property type="protein sequence ID" value="KAF1752309.1"/>
    <property type="molecule type" value="Genomic_DNA"/>
</dbReference>
<comment type="subcellular location">
    <subcellularLocation>
        <location evidence="1">Cell membrane</location>
        <topology evidence="1">Multi-pass membrane protein</topology>
    </subcellularLocation>
</comment>
<dbReference type="PANTHER" id="PTHR21522">
    <property type="entry name" value="PROTON CHANNEL OTOP"/>
    <property type="match status" value="1"/>
</dbReference>
<evidence type="ECO:0000256" key="9">
    <source>
        <dbReference type="ARBA" id="ARBA00023136"/>
    </source>
</evidence>
<feature type="transmembrane region" description="Helical" evidence="11">
    <location>
        <begin position="61"/>
        <end position="81"/>
    </location>
</feature>
<feature type="transmembrane region" description="Helical" evidence="11">
    <location>
        <begin position="93"/>
        <end position="116"/>
    </location>
</feature>
<gene>
    <name evidence="12" type="ORF">GCK72_018863</name>
</gene>
<keyword evidence="8" id="KW-0406">Ion transport</keyword>
<keyword evidence="10" id="KW-0407">Ion channel</keyword>
<feature type="transmembrane region" description="Helical" evidence="11">
    <location>
        <begin position="190"/>
        <end position="211"/>
    </location>
</feature>
<dbReference type="RefSeq" id="XP_003110354.2">
    <property type="nucleotide sequence ID" value="XM_003110306.2"/>
</dbReference>
<dbReference type="CTD" id="9824805"/>
<sequence>MSPLQIFPVSPHIAMTNTIMQKESLKNKVSSASTSYTVSTEDYINHDNEPQWTKNAKAKSFCIKMLSSVYALILTMVAFVIEISPTWRSEEMWLPYSIFCVLMYTVAVAYFTYLYLFVLYPNVINTCIYFLFRKEYIMNPCKWILDEPVYNGEGAGTMYLRVGTLFFGSMGSVLWGTEILLCFFESQRHGIYVVKYSLAVIFTYMQMHFIFLNSKISLKRTNIIAKFGLMHSVAVNLWTWLSICLIKSSIKHAKKEIKYAVEEAKNKTRTETYTTWSYDFTMDDFGPHDKQLRAIIKLGSNSNLLLTCLVEFSLIAAVICFIIWKNDDPNPGESPKKEKKRSFRFDCSGTSTGIFLGIIVHIISTVVIGMHGILMKSQKSMAADLLIGFTDLLMFLVTLLACFLAFFQMRKLQYRIHSHGEVIDDILLIVGLAGECVYSCAGMDLYLNDRLTKQTVSWITIPSFVLRITEVLIQTVFILFASRMRCYNYATRESHPGKQVITFLLVCNINLFIYHTFETMESNFGFPVKLPDNYSVMLSIASPIVVFYRFHSSACLAEIWKHTYSRKHHEHLIHEPVDLAEKNVIVDKL</sequence>
<evidence type="ECO:0000256" key="4">
    <source>
        <dbReference type="ARBA" id="ARBA00022475"/>
    </source>
</evidence>
<feature type="transmembrane region" description="Helical" evidence="11">
    <location>
        <begin position="345"/>
        <end position="373"/>
    </location>
</feature>
<evidence type="ECO:0000256" key="2">
    <source>
        <dbReference type="ARBA" id="ARBA00006513"/>
    </source>
</evidence>
<evidence type="ECO:0000256" key="3">
    <source>
        <dbReference type="ARBA" id="ARBA00022448"/>
    </source>
</evidence>
<evidence type="ECO:0000256" key="8">
    <source>
        <dbReference type="ARBA" id="ARBA00023065"/>
    </source>
</evidence>
<evidence type="ECO:0000256" key="1">
    <source>
        <dbReference type="ARBA" id="ARBA00004651"/>
    </source>
</evidence>
<evidence type="ECO:0000256" key="5">
    <source>
        <dbReference type="ARBA" id="ARBA00022692"/>
    </source>
</evidence>
<evidence type="ECO:0000256" key="7">
    <source>
        <dbReference type="ARBA" id="ARBA00022989"/>
    </source>
</evidence>
<accession>A0A6A5GD25</accession>
<feature type="transmembrane region" description="Helical" evidence="11">
    <location>
        <begin position="385"/>
        <end position="406"/>
    </location>
</feature>
<organism evidence="12 13">
    <name type="scientific">Caenorhabditis remanei</name>
    <name type="common">Caenorhabditis vulgaris</name>
    <dbReference type="NCBI Taxonomy" id="31234"/>
    <lineage>
        <taxon>Eukaryota</taxon>
        <taxon>Metazoa</taxon>
        <taxon>Ecdysozoa</taxon>
        <taxon>Nematoda</taxon>
        <taxon>Chromadorea</taxon>
        <taxon>Rhabditida</taxon>
        <taxon>Rhabditina</taxon>
        <taxon>Rhabditomorpha</taxon>
        <taxon>Rhabditoidea</taxon>
        <taxon>Rhabditidae</taxon>
        <taxon>Peloderinae</taxon>
        <taxon>Caenorhabditis</taxon>
    </lineage>
</organism>
<dbReference type="Pfam" id="PF03189">
    <property type="entry name" value="Otopetrin"/>
    <property type="match status" value="1"/>
</dbReference>
<comment type="similarity">
    <text evidence="2">Belongs to the otopetrin family.</text>
</comment>
<evidence type="ECO:0000256" key="6">
    <source>
        <dbReference type="ARBA" id="ARBA00022781"/>
    </source>
</evidence>
<evidence type="ECO:0000313" key="12">
    <source>
        <dbReference type="EMBL" id="KAF1752309.1"/>
    </source>
</evidence>
<protein>
    <submittedName>
        <fullName evidence="12">Uncharacterized protein</fullName>
    </submittedName>
</protein>
<feature type="transmembrane region" description="Helical" evidence="11">
    <location>
        <begin position="500"/>
        <end position="517"/>
    </location>
</feature>
<reference evidence="12 13" key="1">
    <citation type="submission" date="2019-12" db="EMBL/GenBank/DDBJ databases">
        <title>Chromosome-level assembly of the Caenorhabditis remanei genome.</title>
        <authorList>
            <person name="Teterina A.A."/>
            <person name="Willis J.H."/>
            <person name="Phillips P.C."/>
        </authorList>
    </citation>
    <scope>NUCLEOTIDE SEQUENCE [LARGE SCALE GENOMIC DNA]</scope>
    <source>
        <strain evidence="12 13">PX506</strain>
        <tissue evidence="12">Whole organism</tissue>
    </source>
</reference>
<dbReference type="Proteomes" id="UP000483820">
    <property type="component" value="Chromosome V"/>
</dbReference>
<feature type="transmembrane region" description="Helical" evidence="11">
    <location>
        <begin position="165"/>
        <end position="184"/>
    </location>
</feature>
<dbReference type="AlphaFoldDB" id="A0A6A5GD25"/>
<keyword evidence="9 11" id="KW-0472">Membrane</keyword>
<dbReference type="InterPro" id="IPR004878">
    <property type="entry name" value="Otopetrin"/>
</dbReference>
<proteinExistence type="inferred from homology"/>
<feature type="transmembrane region" description="Helical" evidence="11">
    <location>
        <begin position="426"/>
        <end position="447"/>
    </location>
</feature>
<comment type="caution">
    <text evidence="12">The sequence shown here is derived from an EMBL/GenBank/DDBJ whole genome shotgun (WGS) entry which is preliminary data.</text>
</comment>
<dbReference type="GO" id="GO:0015252">
    <property type="term" value="F:proton channel activity"/>
    <property type="evidence" value="ECO:0007669"/>
    <property type="project" value="InterPro"/>
</dbReference>
<keyword evidence="3" id="KW-0813">Transport</keyword>
<feature type="transmembrane region" description="Helical" evidence="11">
    <location>
        <begin position="459"/>
        <end position="480"/>
    </location>
</feature>
<evidence type="ECO:0000256" key="10">
    <source>
        <dbReference type="ARBA" id="ARBA00023303"/>
    </source>
</evidence>
<name>A0A6A5GD25_CAERE</name>
<feature type="transmembrane region" description="Helical" evidence="11">
    <location>
        <begin position="537"/>
        <end position="560"/>
    </location>
</feature>
<dbReference type="GO" id="GO:0005886">
    <property type="term" value="C:plasma membrane"/>
    <property type="evidence" value="ECO:0007669"/>
    <property type="project" value="UniProtKB-SubCell"/>
</dbReference>
<dbReference type="KEGG" id="crq:GCK72_018863"/>